<dbReference type="GO" id="GO:0016788">
    <property type="term" value="F:hydrolase activity, acting on ester bonds"/>
    <property type="evidence" value="ECO:0007669"/>
    <property type="project" value="UniProtKB-ARBA"/>
</dbReference>
<gene>
    <name evidence="3" type="ORF">GGR34_002717</name>
</gene>
<dbReference type="RefSeq" id="WP_051435283.1">
    <property type="nucleotide sequence ID" value="NZ_JACIDC010000009.1"/>
</dbReference>
<dbReference type="Pfam" id="PF04311">
    <property type="entry name" value="DUF459"/>
    <property type="match status" value="1"/>
</dbReference>
<dbReference type="InterPro" id="IPR036514">
    <property type="entry name" value="SGNH_hydro_sf"/>
</dbReference>
<comment type="caution">
    <text evidence="3">The sequence shown here is derived from an EMBL/GenBank/DDBJ whole genome shotgun (WGS) entry which is preliminary data.</text>
</comment>
<feature type="compositionally biased region" description="Low complexity" evidence="1">
    <location>
        <begin position="79"/>
        <end position="95"/>
    </location>
</feature>
<dbReference type="EMBL" id="JACIDC010000009">
    <property type="protein sequence ID" value="MBB4041054.1"/>
    <property type="molecule type" value="Genomic_DNA"/>
</dbReference>
<dbReference type="CDD" id="cd01829">
    <property type="entry name" value="SGNH_hydrolase_peri2"/>
    <property type="match status" value="1"/>
</dbReference>
<evidence type="ECO:0000256" key="1">
    <source>
        <dbReference type="SAM" id="MobiDB-lite"/>
    </source>
</evidence>
<proteinExistence type="predicted"/>
<reference evidence="3 4" key="1">
    <citation type="submission" date="2020-08" db="EMBL/GenBank/DDBJ databases">
        <title>Genomic Encyclopedia of Type Strains, Phase IV (KMG-IV): sequencing the most valuable type-strain genomes for metagenomic binning, comparative biology and taxonomic classification.</title>
        <authorList>
            <person name="Goeker M."/>
        </authorList>
    </citation>
    <scope>NUCLEOTIDE SEQUENCE [LARGE SCALE GENOMIC DNA]</scope>
    <source>
        <strain evidence="3 4">DSM 15743</strain>
    </source>
</reference>
<evidence type="ECO:0008006" key="5">
    <source>
        <dbReference type="Google" id="ProtNLM"/>
    </source>
</evidence>
<sequence>MHLVPIIRRLFLALLLAAGGGGVALAQYAPGQQQGYRDLRAYPPGYYPGKLVQPAPQQQGFSLRRFFGIPDDPPPPARAPVTRPRNPAAAAPAVAKQEKPKINPSTQVVVFGDSLASFVRQGLDAHFAENQDVEVVPKLRGEANVVRSDPSDWPNFIKSSLEGGQKISVAVIMLGTNDRQSVRDGDANVEPLSDRWKELYRQRVDAIVNVFKERRIPLVWVGLPPMKNSKISEDLVAMNEIYKESVERGGGAYVDIWPGFVDEDNRYTATGPDVDGEPAKLRTDEGIFFTRAGARKVAFFADTEIKRVLGLGGSGAASASPSSITPADGSAAPAIEAAIPAPPDSAAPVILPQKPLIGPVLPLTRQDVTPGGTLVSAPPKLTGDHLYTVQRALRVGVAPNSRPGRADDFRWSEP</sequence>
<dbReference type="AlphaFoldDB" id="A0A7W6IHP1"/>
<evidence type="ECO:0000313" key="3">
    <source>
        <dbReference type="EMBL" id="MBB4041054.1"/>
    </source>
</evidence>
<dbReference type="Proteomes" id="UP000519439">
    <property type="component" value="Unassembled WGS sequence"/>
</dbReference>
<keyword evidence="2" id="KW-0732">Signal</keyword>
<protein>
    <recommendedName>
        <fullName evidence="5">DUF459 domain-containing protein</fullName>
    </recommendedName>
</protein>
<dbReference type="Gene3D" id="3.40.50.1110">
    <property type="entry name" value="SGNH hydrolase"/>
    <property type="match status" value="1"/>
</dbReference>
<keyword evidence="4" id="KW-1185">Reference proteome</keyword>
<evidence type="ECO:0000256" key="2">
    <source>
        <dbReference type="SAM" id="SignalP"/>
    </source>
</evidence>
<evidence type="ECO:0000313" key="4">
    <source>
        <dbReference type="Proteomes" id="UP000519439"/>
    </source>
</evidence>
<feature type="region of interest" description="Disordered" evidence="1">
    <location>
        <begin position="72"/>
        <end position="98"/>
    </location>
</feature>
<organism evidence="3 4">
    <name type="scientific">Microvirga flocculans</name>
    <dbReference type="NCBI Taxonomy" id="217168"/>
    <lineage>
        <taxon>Bacteria</taxon>
        <taxon>Pseudomonadati</taxon>
        <taxon>Pseudomonadota</taxon>
        <taxon>Alphaproteobacteria</taxon>
        <taxon>Hyphomicrobiales</taxon>
        <taxon>Methylobacteriaceae</taxon>
        <taxon>Microvirga</taxon>
    </lineage>
</organism>
<name>A0A7W6IHP1_9HYPH</name>
<accession>A0A7W6IHP1</accession>
<dbReference type="InterPro" id="IPR007407">
    <property type="entry name" value="DUF459"/>
</dbReference>
<feature type="signal peptide" evidence="2">
    <location>
        <begin position="1"/>
        <end position="26"/>
    </location>
</feature>
<dbReference type="SUPFAM" id="SSF52266">
    <property type="entry name" value="SGNH hydrolase"/>
    <property type="match status" value="1"/>
</dbReference>
<feature type="chain" id="PRO_5030633977" description="DUF459 domain-containing protein" evidence="2">
    <location>
        <begin position="27"/>
        <end position="414"/>
    </location>
</feature>